<dbReference type="InterPro" id="IPR004167">
    <property type="entry name" value="PSBD"/>
</dbReference>
<evidence type="ECO:0000256" key="5">
    <source>
        <dbReference type="ARBA" id="ARBA00022823"/>
    </source>
</evidence>
<dbReference type="PROSITE" id="PS50968">
    <property type="entry name" value="BIOTINYL_LIPOYL"/>
    <property type="match status" value="1"/>
</dbReference>
<evidence type="ECO:0000256" key="6">
    <source>
        <dbReference type="ARBA" id="ARBA00023315"/>
    </source>
</evidence>
<evidence type="ECO:0000256" key="2">
    <source>
        <dbReference type="ARBA" id="ARBA00007317"/>
    </source>
</evidence>
<organism evidence="10 11">
    <name type="scientific">Spartinivicinus marinus</name>
    <dbReference type="NCBI Taxonomy" id="2994442"/>
    <lineage>
        <taxon>Bacteria</taxon>
        <taxon>Pseudomonadati</taxon>
        <taxon>Pseudomonadota</taxon>
        <taxon>Gammaproteobacteria</taxon>
        <taxon>Oceanospirillales</taxon>
        <taxon>Zooshikellaceae</taxon>
        <taxon>Spartinivicinus</taxon>
    </lineage>
</organism>
<evidence type="ECO:0000259" key="9">
    <source>
        <dbReference type="PROSITE" id="PS51826"/>
    </source>
</evidence>
<keyword evidence="11" id="KW-1185">Reference proteome</keyword>
<dbReference type="PANTHER" id="PTHR43178">
    <property type="entry name" value="DIHYDROLIPOAMIDE ACETYLTRANSFERASE COMPONENT OF PYRUVATE DEHYDROGENASE COMPLEX"/>
    <property type="match status" value="1"/>
</dbReference>
<feature type="domain" description="Lipoyl-binding" evidence="8">
    <location>
        <begin position="1"/>
        <end position="76"/>
    </location>
</feature>
<dbReference type="EMBL" id="JACCKB010000042">
    <property type="protein sequence ID" value="NYZ68449.1"/>
    <property type="molecule type" value="Genomic_DNA"/>
</dbReference>
<evidence type="ECO:0000313" key="10">
    <source>
        <dbReference type="EMBL" id="NYZ68449.1"/>
    </source>
</evidence>
<comment type="cofactor">
    <cofactor evidence="1 7">
        <name>(R)-lipoate</name>
        <dbReference type="ChEBI" id="CHEBI:83088"/>
    </cofactor>
</comment>
<evidence type="ECO:0000256" key="3">
    <source>
        <dbReference type="ARBA" id="ARBA00011484"/>
    </source>
</evidence>
<dbReference type="CDD" id="cd06849">
    <property type="entry name" value="lipoyl_domain"/>
    <property type="match status" value="1"/>
</dbReference>
<dbReference type="Gene3D" id="4.10.320.10">
    <property type="entry name" value="E3-binding domain"/>
    <property type="match status" value="1"/>
</dbReference>
<dbReference type="EC" id="2.3.1.-" evidence="7"/>
<dbReference type="Pfam" id="PF02817">
    <property type="entry name" value="E3_binding"/>
    <property type="match status" value="1"/>
</dbReference>
<comment type="caution">
    <text evidence="10">The sequence shown here is derived from an EMBL/GenBank/DDBJ whole genome shotgun (WGS) entry which is preliminary data.</text>
</comment>
<comment type="similarity">
    <text evidence="2 7">Belongs to the 2-oxoacid dehydrogenase family.</text>
</comment>
<evidence type="ECO:0000259" key="8">
    <source>
        <dbReference type="PROSITE" id="PS50968"/>
    </source>
</evidence>
<dbReference type="PROSITE" id="PS51826">
    <property type="entry name" value="PSBD"/>
    <property type="match status" value="1"/>
</dbReference>
<evidence type="ECO:0000256" key="1">
    <source>
        <dbReference type="ARBA" id="ARBA00001938"/>
    </source>
</evidence>
<dbReference type="InterPro" id="IPR000089">
    <property type="entry name" value="Biotin_lipoyl"/>
</dbReference>
<dbReference type="SUPFAM" id="SSF52777">
    <property type="entry name" value="CoA-dependent acyltransferases"/>
    <property type="match status" value="1"/>
</dbReference>
<sequence>MRFFKLPDLGEGIPEADIVKWHIKPGEQIKEDQILVSVETAKAIVEVPSPQSGVIAKLFVNEGDTIHTGEPLVEFANEEDEDTGTVVGEIKQATEGDNEEDEFIIGASPSTSRQAQIRATPAVRALARRLNIDLSTVKATGANQFISTEDVERAARLNSILGSQAEPLTGVRKHMAKNMTLAHQEIVPVTLFDDADINHWQPKEDMTIRLVKALAQACTIVPHLNAWFDGERMARRLHKKVDVGIAVDTPQGLFVPVLRDVANRDEADLRKGLNRLRKDVEARTIPPSELQGATLTLSNFGTISGRYASPIVVPPTVCILGTGRVRREPVAINNEIVIHKIMPLSLTFDHRAVTGGEAARFLQAIKTELES</sequence>
<dbReference type="Gene3D" id="3.30.559.10">
    <property type="entry name" value="Chloramphenicol acetyltransferase-like domain"/>
    <property type="match status" value="1"/>
</dbReference>
<keyword evidence="6 7" id="KW-0012">Acyltransferase</keyword>
<dbReference type="SUPFAM" id="SSF47005">
    <property type="entry name" value="Peripheral subunit-binding domain of 2-oxo acid dehydrogenase complex"/>
    <property type="match status" value="1"/>
</dbReference>
<keyword evidence="5 7" id="KW-0450">Lipoyl</keyword>
<evidence type="ECO:0000313" key="11">
    <source>
        <dbReference type="Proteomes" id="UP000569732"/>
    </source>
</evidence>
<gene>
    <name evidence="10" type="ORF">H0A36_20745</name>
</gene>
<dbReference type="Proteomes" id="UP000569732">
    <property type="component" value="Unassembled WGS sequence"/>
</dbReference>
<dbReference type="InterPro" id="IPR011053">
    <property type="entry name" value="Single_hybrid_motif"/>
</dbReference>
<dbReference type="Gene3D" id="2.40.50.100">
    <property type="match status" value="1"/>
</dbReference>
<dbReference type="RefSeq" id="WP_180570463.1">
    <property type="nucleotide sequence ID" value="NZ_JACCKB010000042.1"/>
</dbReference>
<accession>A0A853I6R0</accession>
<feature type="domain" description="Peripheral subunit-binding (PSBD)" evidence="9">
    <location>
        <begin position="118"/>
        <end position="155"/>
    </location>
</feature>
<evidence type="ECO:0000256" key="7">
    <source>
        <dbReference type="RuleBase" id="RU003423"/>
    </source>
</evidence>
<reference evidence="10 11" key="1">
    <citation type="submission" date="2020-07" db="EMBL/GenBank/DDBJ databases">
        <title>Endozoicomonas sp. nov., isolated from sediment.</title>
        <authorList>
            <person name="Gu T."/>
        </authorList>
    </citation>
    <scope>NUCLEOTIDE SEQUENCE [LARGE SCALE GENOMIC DNA]</scope>
    <source>
        <strain evidence="10 11">SM1973</strain>
    </source>
</reference>
<dbReference type="InterPro" id="IPR001078">
    <property type="entry name" value="2-oxoacid_DH_actylTfrase"/>
</dbReference>
<dbReference type="PANTHER" id="PTHR43178:SF12">
    <property type="entry name" value="DIHYDROLIPOAMIDE ACETYLTRANSFERASE COMPONENT OF PYRUVATE DEHYDROGENASE COMPLEX"/>
    <property type="match status" value="1"/>
</dbReference>
<dbReference type="GO" id="GO:0005737">
    <property type="term" value="C:cytoplasm"/>
    <property type="evidence" value="ECO:0007669"/>
    <property type="project" value="TreeGrafter"/>
</dbReference>
<evidence type="ECO:0000256" key="4">
    <source>
        <dbReference type="ARBA" id="ARBA00022679"/>
    </source>
</evidence>
<dbReference type="AlphaFoldDB" id="A0A853I6R0"/>
<dbReference type="Pfam" id="PF00198">
    <property type="entry name" value="2-oxoacid_dh"/>
    <property type="match status" value="1"/>
</dbReference>
<dbReference type="GO" id="GO:0016407">
    <property type="term" value="F:acetyltransferase activity"/>
    <property type="evidence" value="ECO:0007669"/>
    <property type="project" value="TreeGrafter"/>
</dbReference>
<comment type="subunit">
    <text evidence="3">Forms a 24-polypeptide structural core with octahedral symmetry.</text>
</comment>
<name>A0A853I6R0_9GAMM</name>
<dbReference type="PROSITE" id="PS00189">
    <property type="entry name" value="LIPOYL"/>
    <property type="match status" value="1"/>
</dbReference>
<dbReference type="GO" id="GO:0031405">
    <property type="term" value="F:lipoic acid binding"/>
    <property type="evidence" value="ECO:0007669"/>
    <property type="project" value="TreeGrafter"/>
</dbReference>
<dbReference type="SUPFAM" id="SSF51230">
    <property type="entry name" value="Single hybrid motif"/>
    <property type="match status" value="1"/>
</dbReference>
<dbReference type="InterPro" id="IPR050743">
    <property type="entry name" value="2-oxoacid_DH_E2_comp"/>
</dbReference>
<dbReference type="InterPro" id="IPR023213">
    <property type="entry name" value="CAT-like_dom_sf"/>
</dbReference>
<dbReference type="Pfam" id="PF00364">
    <property type="entry name" value="Biotin_lipoyl"/>
    <property type="match status" value="1"/>
</dbReference>
<dbReference type="InterPro" id="IPR003016">
    <property type="entry name" value="2-oxoA_DH_lipoyl-BS"/>
</dbReference>
<keyword evidence="4 7" id="KW-0808">Transferase</keyword>
<protein>
    <recommendedName>
        <fullName evidence="7">Dihydrolipoamide acetyltransferase component of pyruvate dehydrogenase complex</fullName>
        <ecNumber evidence="7">2.3.1.-</ecNumber>
    </recommendedName>
</protein>
<proteinExistence type="inferred from homology"/>
<dbReference type="InterPro" id="IPR036625">
    <property type="entry name" value="E3-bd_dom_sf"/>
</dbReference>